<feature type="compositionally biased region" description="Pro residues" evidence="1">
    <location>
        <begin position="80"/>
        <end position="89"/>
    </location>
</feature>
<dbReference type="AlphaFoldDB" id="A9FRB3"/>
<feature type="region of interest" description="Disordered" evidence="1">
    <location>
        <begin position="1"/>
        <end position="92"/>
    </location>
</feature>
<sequence length="240" mass="25727">MTWQSATLTAPSAAPARQAASPAQRPPSRAGRACASGPRVRGRAAAPVLNGVGAMIPAARDLSAHRPARTRTRSRRAPSEPEPTPPSAPPLRRRLALDPLHAIGALALGCVAASALFMHALETREATAQGLTLRVAYPERMRFRDMERVTFDVENTAGEPCRAAALTIDEAYLDSFEEHHTTPAEAAFGRFALGDLAPGERRRIDVELRGERSWLASGDATLSCGGERGVHVPLRTFIFP</sequence>
<dbReference type="HOGENOM" id="CLU_1155787_0_0_7"/>
<evidence type="ECO:0000313" key="3">
    <source>
        <dbReference type="Proteomes" id="UP000002139"/>
    </source>
</evidence>
<accession>A9FRB3</accession>
<evidence type="ECO:0000256" key="1">
    <source>
        <dbReference type="SAM" id="MobiDB-lite"/>
    </source>
</evidence>
<gene>
    <name evidence="2" type="ordered locus">sce5111</name>
</gene>
<keyword evidence="3" id="KW-1185">Reference proteome</keyword>
<protein>
    <submittedName>
        <fullName evidence="2">Uncharacterized protein</fullName>
    </submittedName>
</protein>
<reference evidence="2 3" key="1">
    <citation type="journal article" date="2007" name="Nat. Biotechnol.">
        <title>Complete genome sequence of the myxobacterium Sorangium cellulosum.</title>
        <authorList>
            <person name="Schneiker S."/>
            <person name="Perlova O."/>
            <person name="Kaiser O."/>
            <person name="Gerth K."/>
            <person name="Alici A."/>
            <person name="Altmeyer M.O."/>
            <person name="Bartels D."/>
            <person name="Bekel T."/>
            <person name="Beyer S."/>
            <person name="Bode E."/>
            <person name="Bode H.B."/>
            <person name="Bolten C.J."/>
            <person name="Choudhuri J.V."/>
            <person name="Doss S."/>
            <person name="Elnakady Y.A."/>
            <person name="Frank B."/>
            <person name="Gaigalat L."/>
            <person name="Goesmann A."/>
            <person name="Groeger C."/>
            <person name="Gross F."/>
            <person name="Jelsbak L."/>
            <person name="Jelsbak L."/>
            <person name="Kalinowski J."/>
            <person name="Kegler C."/>
            <person name="Knauber T."/>
            <person name="Konietzny S."/>
            <person name="Kopp M."/>
            <person name="Krause L."/>
            <person name="Krug D."/>
            <person name="Linke B."/>
            <person name="Mahmud T."/>
            <person name="Martinez-Arias R."/>
            <person name="McHardy A.C."/>
            <person name="Merai M."/>
            <person name="Meyer F."/>
            <person name="Mormann S."/>
            <person name="Munoz-Dorado J."/>
            <person name="Perez J."/>
            <person name="Pradella S."/>
            <person name="Rachid S."/>
            <person name="Raddatz G."/>
            <person name="Rosenau F."/>
            <person name="Rueckert C."/>
            <person name="Sasse F."/>
            <person name="Scharfe M."/>
            <person name="Schuster S.C."/>
            <person name="Suen G."/>
            <person name="Treuner-Lange A."/>
            <person name="Velicer G.J."/>
            <person name="Vorholter F.-J."/>
            <person name="Weissman K.J."/>
            <person name="Welch R.D."/>
            <person name="Wenzel S.C."/>
            <person name="Whitworth D.E."/>
            <person name="Wilhelm S."/>
            <person name="Wittmann C."/>
            <person name="Bloecker H."/>
            <person name="Puehler A."/>
            <person name="Mueller R."/>
        </authorList>
    </citation>
    <scope>NUCLEOTIDE SEQUENCE [LARGE SCALE GENOMIC DNA]</scope>
    <source>
        <strain evidence="3">So ce56</strain>
    </source>
</reference>
<proteinExistence type="predicted"/>
<feature type="compositionally biased region" description="Basic residues" evidence="1">
    <location>
        <begin position="66"/>
        <end position="76"/>
    </location>
</feature>
<dbReference type="Proteomes" id="UP000002139">
    <property type="component" value="Chromosome"/>
</dbReference>
<dbReference type="KEGG" id="scl:sce5111"/>
<dbReference type="EMBL" id="AM746676">
    <property type="protein sequence ID" value="CAN95274.1"/>
    <property type="molecule type" value="Genomic_DNA"/>
</dbReference>
<evidence type="ECO:0000313" key="2">
    <source>
        <dbReference type="EMBL" id="CAN95274.1"/>
    </source>
</evidence>
<dbReference type="STRING" id="448385.sce5111"/>
<feature type="compositionally biased region" description="Low complexity" evidence="1">
    <location>
        <begin position="1"/>
        <end position="30"/>
    </location>
</feature>
<organism evidence="2 3">
    <name type="scientific">Sorangium cellulosum (strain So ce56)</name>
    <name type="common">Polyangium cellulosum (strain So ce56)</name>
    <dbReference type="NCBI Taxonomy" id="448385"/>
    <lineage>
        <taxon>Bacteria</taxon>
        <taxon>Pseudomonadati</taxon>
        <taxon>Myxococcota</taxon>
        <taxon>Polyangia</taxon>
        <taxon>Polyangiales</taxon>
        <taxon>Polyangiaceae</taxon>
        <taxon>Sorangium</taxon>
    </lineage>
</organism>
<name>A9FRB3_SORC5</name>